<keyword evidence="1" id="KW-0175">Coiled coil</keyword>
<keyword evidence="2" id="KW-0472">Membrane</keyword>
<evidence type="ECO:0000256" key="1">
    <source>
        <dbReference type="SAM" id="Coils"/>
    </source>
</evidence>
<keyword evidence="4" id="KW-1185">Reference proteome</keyword>
<keyword evidence="2" id="KW-0812">Transmembrane</keyword>
<gene>
    <name evidence="3" type="ORF">HK100_012574</name>
</gene>
<dbReference type="AlphaFoldDB" id="A0AAD5XKI3"/>
<keyword evidence="2" id="KW-1133">Transmembrane helix</keyword>
<reference evidence="3" key="1">
    <citation type="submission" date="2020-05" db="EMBL/GenBank/DDBJ databases">
        <title>Phylogenomic resolution of chytrid fungi.</title>
        <authorList>
            <person name="Stajich J.E."/>
            <person name="Amses K."/>
            <person name="Simmons R."/>
            <person name="Seto K."/>
            <person name="Myers J."/>
            <person name="Bonds A."/>
            <person name="Quandt C.A."/>
            <person name="Barry K."/>
            <person name="Liu P."/>
            <person name="Grigoriev I."/>
            <person name="Longcore J.E."/>
            <person name="James T.Y."/>
        </authorList>
    </citation>
    <scope>NUCLEOTIDE SEQUENCE</scope>
    <source>
        <strain evidence="3">JEL0513</strain>
    </source>
</reference>
<sequence>MTRSLFKNPPTAESPTLAIDSWKTLIRLLKTAIINVSRLLPITASLTLAVTAAAIALHVMTVHLHKFENFQNESTALKNVNDNSIWSHFSEITAEIISLHTEIDLVRLSAATTPTAAFEEISASDTITAKSQNFIPNNENDIPLDIKVTTVATEAFNTKKNGISSAVIQNLAICLQADIQSVQNLELEVKALKAEKRFKNSVSPL</sequence>
<evidence type="ECO:0000313" key="4">
    <source>
        <dbReference type="Proteomes" id="UP001211907"/>
    </source>
</evidence>
<name>A0AAD5XKI3_9FUNG</name>
<dbReference type="Proteomes" id="UP001211907">
    <property type="component" value="Unassembled WGS sequence"/>
</dbReference>
<feature type="transmembrane region" description="Helical" evidence="2">
    <location>
        <begin position="39"/>
        <end position="60"/>
    </location>
</feature>
<accession>A0AAD5XKI3</accession>
<dbReference type="EMBL" id="JADGJH010000092">
    <property type="protein sequence ID" value="KAJ3138499.1"/>
    <property type="molecule type" value="Genomic_DNA"/>
</dbReference>
<feature type="coiled-coil region" evidence="1">
    <location>
        <begin position="175"/>
        <end position="202"/>
    </location>
</feature>
<proteinExistence type="predicted"/>
<protein>
    <submittedName>
        <fullName evidence="3">Uncharacterized protein</fullName>
    </submittedName>
</protein>
<organism evidence="3 4">
    <name type="scientific">Physocladia obscura</name>
    <dbReference type="NCBI Taxonomy" id="109957"/>
    <lineage>
        <taxon>Eukaryota</taxon>
        <taxon>Fungi</taxon>
        <taxon>Fungi incertae sedis</taxon>
        <taxon>Chytridiomycota</taxon>
        <taxon>Chytridiomycota incertae sedis</taxon>
        <taxon>Chytridiomycetes</taxon>
        <taxon>Chytridiales</taxon>
        <taxon>Chytriomycetaceae</taxon>
        <taxon>Physocladia</taxon>
    </lineage>
</organism>
<evidence type="ECO:0000313" key="3">
    <source>
        <dbReference type="EMBL" id="KAJ3138499.1"/>
    </source>
</evidence>
<comment type="caution">
    <text evidence="3">The sequence shown here is derived from an EMBL/GenBank/DDBJ whole genome shotgun (WGS) entry which is preliminary data.</text>
</comment>
<evidence type="ECO:0000256" key="2">
    <source>
        <dbReference type="SAM" id="Phobius"/>
    </source>
</evidence>